<dbReference type="GO" id="GO:0005737">
    <property type="term" value="C:cytoplasm"/>
    <property type="evidence" value="ECO:0007669"/>
    <property type="project" value="UniProtKB-SubCell"/>
</dbReference>
<evidence type="ECO:0000256" key="2">
    <source>
        <dbReference type="ARBA" id="ARBA00004496"/>
    </source>
</evidence>
<evidence type="ECO:0000256" key="5">
    <source>
        <dbReference type="ARBA" id="ARBA00023273"/>
    </source>
</evidence>
<evidence type="ECO:0000259" key="7">
    <source>
        <dbReference type="Pfam" id="PF11527"/>
    </source>
</evidence>
<comment type="caution">
    <text evidence="8">The sequence shown here is derived from an EMBL/GenBank/DDBJ whole genome shotgun (WGS) entry which is preliminary data.</text>
</comment>
<dbReference type="Proteomes" id="UP001165085">
    <property type="component" value="Unassembled WGS sequence"/>
</dbReference>
<evidence type="ECO:0000256" key="6">
    <source>
        <dbReference type="SAM" id="MobiDB-lite"/>
    </source>
</evidence>
<feature type="region of interest" description="Disordered" evidence="6">
    <location>
        <begin position="138"/>
        <end position="185"/>
    </location>
</feature>
<organism evidence="8 9">
    <name type="scientific">Triparma strigata</name>
    <dbReference type="NCBI Taxonomy" id="1606541"/>
    <lineage>
        <taxon>Eukaryota</taxon>
        <taxon>Sar</taxon>
        <taxon>Stramenopiles</taxon>
        <taxon>Ochrophyta</taxon>
        <taxon>Bolidophyceae</taxon>
        <taxon>Parmales</taxon>
        <taxon>Triparmaceae</taxon>
        <taxon>Triparma</taxon>
    </lineage>
</organism>
<accession>A0A9W6ZNK6</accession>
<evidence type="ECO:0000256" key="1">
    <source>
        <dbReference type="ARBA" id="ARBA00004138"/>
    </source>
</evidence>
<protein>
    <recommendedName>
        <fullName evidence="7">BART domain-containing protein</fullName>
    </recommendedName>
</protein>
<feature type="compositionally biased region" description="Acidic residues" evidence="6">
    <location>
        <begin position="169"/>
        <end position="185"/>
    </location>
</feature>
<dbReference type="Pfam" id="PF11527">
    <property type="entry name" value="ARL2_Bind_BART"/>
    <property type="match status" value="1"/>
</dbReference>
<dbReference type="OrthoDB" id="201013at2759"/>
<evidence type="ECO:0000313" key="8">
    <source>
        <dbReference type="EMBL" id="GMH56301.1"/>
    </source>
</evidence>
<sequence length="185" mass="21475">MSSKSIPSDMTMVRKCVSRMYGVLTCDSKLKSFFDNTVPHFINKVEEGDESHELEWTNLYESFECLMESKLEDIALEMGFSNHSDFFSALRSSLATASEEKATLTKEQRMMDMLVASYDYEKFVLLMKIKARNRLQKLREVEREREESKHAGDDQDDEEEEKDGVGEGKEDDVNEMFLDDDDEDD</sequence>
<proteinExistence type="predicted"/>
<keyword evidence="5" id="KW-0966">Cell projection</keyword>
<dbReference type="GO" id="GO:0005929">
    <property type="term" value="C:cilium"/>
    <property type="evidence" value="ECO:0007669"/>
    <property type="project" value="UniProtKB-SubCell"/>
</dbReference>
<dbReference type="InterPro" id="IPR023379">
    <property type="entry name" value="BART_dom"/>
</dbReference>
<keyword evidence="9" id="KW-1185">Reference proteome</keyword>
<feature type="domain" description="BART" evidence="7">
    <location>
        <begin position="30"/>
        <end position="130"/>
    </location>
</feature>
<feature type="compositionally biased region" description="Basic and acidic residues" evidence="6">
    <location>
        <begin position="138"/>
        <end position="153"/>
    </location>
</feature>
<comment type="subcellular location">
    <subcellularLocation>
        <location evidence="1">Cell projection</location>
        <location evidence="1">Cilium</location>
    </subcellularLocation>
    <subcellularLocation>
        <location evidence="2">Cytoplasm</location>
    </subcellularLocation>
</comment>
<name>A0A9W6ZNK6_9STRA</name>
<dbReference type="AlphaFoldDB" id="A0A9W6ZNK6"/>
<evidence type="ECO:0000313" key="9">
    <source>
        <dbReference type="Proteomes" id="UP001165085"/>
    </source>
</evidence>
<evidence type="ECO:0000256" key="3">
    <source>
        <dbReference type="ARBA" id="ARBA00022490"/>
    </source>
</evidence>
<evidence type="ECO:0000256" key="4">
    <source>
        <dbReference type="ARBA" id="ARBA00023069"/>
    </source>
</evidence>
<gene>
    <name evidence="8" type="ORF">TrST_g4140</name>
</gene>
<dbReference type="EMBL" id="BRXY01000039">
    <property type="protein sequence ID" value="GMH56301.1"/>
    <property type="molecule type" value="Genomic_DNA"/>
</dbReference>
<dbReference type="InterPro" id="IPR042541">
    <property type="entry name" value="BART_sf"/>
</dbReference>
<keyword evidence="3" id="KW-0963">Cytoplasm</keyword>
<keyword evidence="4" id="KW-0969">Cilium</keyword>
<dbReference type="Gene3D" id="1.20.1520.10">
    <property type="entry name" value="ADP-ribosylation factor-like 2-binding protein, domain"/>
    <property type="match status" value="1"/>
</dbReference>
<reference evidence="9" key="1">
    <citation type="journal article" date="2023" name="Commun. Biol.">
        <title>Genome analysis of Parmales, the sister group of diatoms, reveals the evolutionary specialization of diatoms from phago-mixotrophs to photoautotrophs.</title>
        <authorList>
            <person name="Ban H."/>
            <person name="Sato S."/>
            <person name="Yoshikawa S."/>
            <person name="Yamada K."/>
            <person name="Nakamura Y."/>
            <person name="Ichinomiya M."/>
            <person name="Sato N."/>
            <person name="Blanc-Mathieu R."/>
            <person name="Endo H."/>
            <person name="Kuwata A."/>
            <person name="Ogata H."/>
        </authorList>
    </citation>
    <scope>NUCLEOTIDE SEQUENCE [LARGE SCALE GENOMIC DNA]</scope>
    <source>
        <strain evidence="9">NIES 3701</strain>
    </source>
</reference>